<name>A0A9E7AM84_9ACTO</name>
<gene>
    <name evidence="1" type="ORF">M3I41_00565</name>
</gene>
<evidence type="ECO:0000313" key="2">
    <source>
        <dbReference type="Proteomes" id="UP000830236"/>
    </source>
</evidence>
<dbReference type="EMBL" id="CP097095">
    <property type="protein sequence ID" value="UQF79807.1"/>
    <property type="molecule type" value="Genomic_DNA"/>
</dbReference>
<dbReference type="Proteomes" id="UP000830236">
    <property type="component" value="Chromosome"/>
</dbReference>
<dbReference type="Gene3D" id="3.40.50.300">
    <property type="entry name" value="P-loop containing nucleotide triphosphate hydrolases"/>
    <property type="match status" value="1"/>
</dbReference>
<proteinExistence type="predicted"/>
<dbReference type="AlphaFoldDB" id="A0A9E7AM84"/>
<protein>
    <submittedName>
        <fullName evidence="1">Uncharacterized protein</fullName>
    </submittedName>
</protein>
<organism evidence="1 2">
    <name type="scientific">Actinomyces graevenitzii</name>
    <dbReference type="NCBI Taxonomy" id="55565"/>
    <lineage>
        <taxon>Bacteria</taxon>
        <taxon>Bacillati</taxon>
        <taxon>Actinomycetota</taxon>
        <taxon>Actinomycetes</taxon>
        <taxon>Actinomycetales</taxon>
        <taxon>Actinomycetaceae</taxon>
        <taxon>Actinomyces</taxon>
    </lineage>
</organism>
<dbReference type="KEGG" id="agh:M3I41_00565"/>
<evidence type="ECO:0000313" key="1">
    <source>
        <dbReference type="EMBL" id="UQF79807.1"/>
    </source>
</evidence>
<dbReference type="InterPro" id="IPR027417">
    <property type="entry name" value="P-loop_NTPase"/>
</dbReference>
<accession>A0A9E7AM84</accession>
<sequence length="407" mass="43188">MVLSVELSATAPSPPGAGRSVGPLVLGFGSLEYLEQLHCHLQIAGVEAFIAVPMQAAGEGGVNGVDALHMAGQFAYLSQNGLESCLGVCQPGLASHARGLLDQLEGRADAVELIELNLPTQVERLYRVLLTKQASQLGQVVFVCGAVGGIGATYSAALLAWAGRELIRGGEASQPARRRDQDTYSQPQGPGFGSLAAQASVSAALVDANPYGGLDLYLGSGYCQGASWGQLPKNQSPLWPQRLVRGLGKYRGVKVLAGSGCQGGPKNWLQMSQAIYALRTSCQLTVVDLPALQLAHLPWDELEGARVLLVSDLTRRAALAARGWLQEVRPGLGALALREQGADLTSQEIARLVGAPVASTLPNRRELSQRLQLGLDPLRLKRAEKKVGSRLANWALNPNFWAQKSQK</sequence>
<reference evidence="1" key="1">
    <citation type="submission" date="2022-05" db="EMBL/GenBank/DDBJ databases">
        <title>Using nanopore sequencing to obtain complete genomes from saliva samples.</title>
        <authorList>
            <person name="Baker J.L."/>
        </authorList>
    </citation>
    <scope>NUCLEOTIDE SEQUENCE</scope>
    <source>
        <strain evidence="1">JCVI-JB-Ag32</strain>
    </source>
</reference>